<reference evidence="2 3" key="1">
    <citation type="submission" date="2023-02" db="EMBL/GenBank/DDBJ databases">
        <title>LHISI_Scaffold_Assembly.</title>
        <authorList>
            <person name="Stuart O.P."/>
            <person name="Cleave R."/>
            <person name="Magrath M.J.L."/>
            <person name="Mikheyev A.S."/>
        </authorList>
    </citation>
    <scope>NUCLEOTIDE SEQUENCE [LARGE SCALE GENOMIC DNA]</scope>
    <source>
        <strain evidence="2">Daus_M_001</strain>
        <tissue evidence="2">Leg muscle</tissue>
    </source>
</reference>
<proteinExistence type="predicted"/>
<sequence length="458" mass="50809">MSVYTRQKAKSQYRNRIRLERASLKQSSGTHKTPYDRVKRCRERAKLMDVTYGRWVFSGFHSTTGFCHVLSDPAVVYASRERHSEVKSGEIWVTLNNERRNARAGGTGDPEKTRRPAASSGTIATCANLEAIWPGIEPSLPRWEASSLTTTPRGPFQLEIAIIWRAGAVVTQDSHSGGPGFDSRSGHPDFGFPWFSENTQGECWYVSLTKAMADSFPNPSFMPFCCPYKSQYVPRARQATPVEDVVEGVEGGGDVFGESSSQGGRLRSRNHCSPFFCLWYMRKGVLTRFKYSLELSSDGVWAFTVDLDVEPSLLKLLHLCTGFRVQAVPVSVSVTREPGSVKDDAGALSKSDVAFMRNLCSRSMDVLISCLHPSAAFAGVHEPNAGENSNNCQLVRELDGSASLSQSLDHEGRNAVRGFSKVFTLHVNSLYVLCISRMVYRQGADPRMDSEPHERGQR</sequence>
<accession>A0ABQ9GJ58</accession>
<comment type="caution">
    <text evidence="2">The sequence shown here is derived from an EMBL/GenBank/DDBJ whole genome shotgun (WGS) entry which is preliminary data.</text>
</comment>
<dbReference type="Proteomes" id="UP001159363">
    <property type="component" value="Chromosome 10"/>
</dbReference>
<name>A0ABQ9GJ58_9NEOP</name>
<organism evidence="2 3">
    <name type="scientific">Dryococelus australis</name>
    <dbReference type="NCBI Taxonomy" id="614101"/>
    <lineage>
        <taxon>Eukaryota</taxon>
        <taxon>Metazoa</taxon>
        <taxon>Ecdysozoa</taxon>
        <taxon>Arthropoda</taxon>
        <taxon>Hexapoda</taxon>
        <taxon>Insecta</taxon>
        <taxon>Pterygota</taxon>
        <taxon>Neoptera</taxon>
        <taxon>Polyneoptera</taxon>
        <taxon>Phasmatodea</taxon>
        <taxon>Verophasmatodea</taxon>
        <taxon>Anareolatae</taxon>
        <taxon>Phasmatidae</taxon>
        <taxon>Eurycanthinae</taxon>
        <taxon>Dryococelus</taxon>
    </lineage>
</organism>
<gene>
    <name evidence="2" type="ORF">PR048_025654</name>
</gene>
<evidence type="ECO:0000256" key="1">
    <source>
        <dbReference type="SAM" id="MobiDB-lite"/>
    </source>
</evidence>
<evidence type="ECO:0000313" key="3">
    <source>
        <dbReference type="Proteomes" id="UP001159363"/>
    </source>
</evidence>
<keyword evidence="3" id="KW-1185">Reference proteome</keyword>
<protein>
    <submittedName>
        <fullName evidence="2">Uncharacterized protein</fullName>
    </submittedName>
</protein>
<dbReference type="EMBL" id="JARBHB010000011">
    <property type="protein sequence ID" value="KAJ8872053.1"/>
    <property type="molecule type" value="Genomic_DNA"/>
</dbReference>
<feature type="region of interest" description="Disordered" evidence="1">
    <location>
        <begin position="101"/>
        <end position="120"/>
    </location>
</feature>
<evidence type="ECO:0000313" key="2">
    <source>
        <dbReference type="EMBL" id="KAJ8872053.1"/>
    </source>
</evidence>